<feature type="region of interest" description="Disordered" evidence="1">
    <location>
        <begin position="1"/>
        <end position="23"/>
    </location>
</feature>
<evidence type="ECO:0000313" key="2">
    <source>
        <dbReference type="EMBL" id="VFU41766.1"/>
    </source>
</evidence>
<organism evidence="2">
    <name type="scientific">Salix viminalis</name>
    <name type="common">Common osier</name>
    <name type="synonym">Basket willow</name>
    <dbReference type="NCBI Taxonomy" id="40686"/>
    <lineage>
        <taxon>Eukaryota</taxon>
        <taxon>Viridiplantae</taxon>
        <taxon>Streptophyta</taxon>
        <taxon>Embryophyta</taxon>
        <taxon>Tracheophyta</taxon>
        <taxon>Spermatophyta</taxon>
        <taxon>Magnoliopsida</taxon>
        <taxon>eudicotyledons</taxon>
        <taxon>Gunneridae</taxon>
        <taxon>Pentapetalae</taxon>
        <taxon>rosids</taxon>
        <taxon>fabids</taxon>
        <taxon>Malpighiales</taxon>
        <taxon>Salicaceae</taxon>
        <taxon>Saliceae</taxon>
        <taxon>Salix</taxon>
    </lineage>
</organism>
<feature type="compositionally biased region" description="Polar residues" evidence="1">
    <location>
        <begin position="95"/>
        <end position="130"/>
    </location>
</feature>
<sequence length="137" mass="15453">MGDDRRSLDGNADVRSSSLSMERTCSCTEKRWRVTHSCLLSYAPSWFEPTAIKKYLQGIESSTPDEVKQLEEIIADKDRELEQKERELELFRASLTASTPQQGNDSLPRSLPAQTDNQGTGQSPLKNNEISLCMDEK</sequence>
<protein>
    <submittedName>
        <fullName evidence="2">Uncharacterized protein</fullName>
    </submittedName>
</protein>
<evidence type="ECO:0000256" key="1">
    <source>
        <dbReference type="SAM" id="MobiDB-lite"/>
    </source>
</evidence>
<dbReference type="EMBL" id="CAADRP010001567">
    <property type="protein sequence ID" value="VFU41766.1"/>
    <property type="molecule type" value="Genomic_DNA"/>
</dbReference>
<feature type="compositionally biased region" description="Polar residues" evidence="1">
    <location>
        <begin position="14"/>
        <end position="23"/>
    </location>
</feature>
<gene>
    <name evidence="2" type="ORF">SVIM_LOCUS246854</name>
</gene>
<proteinExistence type="predicted"/>
<reference evidence="2" key="1">
    <citation type="submission" date="2019-03" db="EMBL/GenBank/DDBJ databases">
        <authorList>
            <person name="Mank J."/>
            <person name="Almeida P."/>
        </authorList>
    </citation>
    <scope>NUCLEOTIDE SEQUENCE</scope>
    <source>
        <strain evidence="2">78183</strain>
    </source>
</reference>
<feature type="region of interest" description="Disordered" evidence="1">
    <location>
        <begin position="93"/>
        <end position="137"/>
    </location>
</feature>
<name>A0A6N2LKK3_SALVM</name>
<accession>A0A6N2LKK3</accession>
<dbReference type="AlphaFoldDB" id="A0A6N2LKK3"/>